<sequence length="72" mass="8181">MNDVMPYVIALVPSIGVGILFWIVIKNMIEGDRKERLAHSQWEAEQAALVEQKRRVAEKSESEAPKKQDTDS</sequence>
<feature type="transmembrane region" description="Helical" evidence="2">
    <location>
        <begin position="6"/>
        <end position="25"/>
    </location>
</feature>
<dbReference type="RefSeq" id="WP_091762958.1">
    <property type="nucleotide sequence ID" value="NZ_FOHB01000012.1"/>
</dbReference>
<keyword evidence="2" id="KW-0472">Membrane</keyword>
<organism evidence="3 4">
    <name type="scientific">Pedococcus cremeus</name>
    <dbReference type="NCBI Taxonomy" id="587636"/>
    <lineage>
        <taxon>Bacteria</taxon>
        <taxon>Bacillati</taxon>
        <taxon>Actinomycetota</taxon>
        <taxon>Actinomycetes</taxon>
        <taxon>Micrococcales</taxon>
        <taxon>Intrasporangiaceae</taxon>
        <taxon>Pedococcus</taxon>
    </lineage>
</organism>
<evidence type="ECO:0000313" key="4">
    <source>
        <dbReference type="Proteomes" id="UP000199019"/>
    </source>
</evidence>
<dbReference type="AlphaFoldDB" id="A0A1H9XTQ3"/>
<evidence type="ECO:0000256" key="2">
    <source>
        <dbReference type="SAM" id="Phobius"/>
    </source>
</evidence>
<name>A0A1H9XTQ3_9MICO</name>
<proteinExistence type="predicted"/>
<dbReference type="Proteomes" id="UP000199019">
    <property type="component" value="Unassembled WGS sequence"/>
</dbReference>
<keyword evidence="2" id="KW-1133">Transmembrane helix</keyword>
<accession>A0A1H9XTQ3</accession>
<feature type="region of interest" description="Disordered" evidence="1">
    <location>
        <begin position="53"/>
        <end position="72"/>
    </location>
</feature>
<evidence type="ECO:0000256" key="1">
    <source>
        <dbReference type="SAM" id="MobiDB-lite"/>
    </source>
</evidence>
<evidence type="ECO:0000313" key="3">
    <source>
        <dbReference type="EMBL" id="SES49429.1"/>
    </source>
</evidence>
<protein>
    <submittedName>
        <fullName evidence="3">Uncharacterized protein</fullName>
    </submittedName>
</protein>
<gene>
    <name evidence="3" type="ORF">SAMN05216199_0370</name>
</gene>
<dbReference type="OrthoDB" id="4807612at2"/>
<keyword evidence="4" id="KW-1185">Reference proteome</keyword>
<reference evidence="4" key="1">
    <citation type="submission" date="2016-10" db="EMBL/GenBank/DDBJ databases">
        <authorList>
            <person name="Varghese N."/>
            <person name="Submissions S."/>
        </authorList>
    </citation>
    <scope>NUCLEOTIDE SEQUENCE [LARGE SCALE GENOMIC DNA]</scope>
    <source>
        <strain evidence="4">CGMCC 1.6963</strain>
    </source>
</reference>
<keyword evidence="2" id="KW-0812">Transmembrane</keyword>
<dbReference type="EMBL" id="FOHB01000012">
    <property type="protein sequence ID" value="SES49429.1"/>
    <property type="molecule type" value="Genomic_DNA"/>
</dbReference>
<dbReference type="STRING" id="587636.SAMN05216199_0370"/>